<dbReference type="Proteomes" id="UP000712600">
    <property type="component" value="Unassembled WGS sequence"/>
</dbReference>
<evidence type="ECO:0000256" key="1">
    <source>
        <dbReference type="SAM" id="MobiDB-lite"/>
    </source>
</evidence>
<evidence type="ECO:0000313" key="2">
    <source>
        <dbReference type="EMBL" id="KAF3570274.1"/>
    </source>
</evidence>
<comment type="caution">
    <text evidence="2">The sequence shown here is derived from an EMBL/GenBank/DDBJ whole genome shotgun (WGS) entry which is preliminary data.</text>
</comment>
<feature type="compositionally biased region" description="Basic and acidic residues" evidence="1">
    <location>
        <begin position="120"/>
        <end position="136"/>
    </location>
</feature>
<feature type="compositionally biased region" description="Low complexity" evidence="1">
    <location>
        <begin position="158"/>
        <end position="168"/>
    </location>
</feature>
<name>A0A8S9RBR1_BRACR</name>
<organism evidence="2 3">
    <name type="scientific">Brassica cretica</name>
    <name type="common">Mustard</name>
    <dbReference type="NCBI Taxonomy" id="69181"/>
    <lineage>
        <taxon>Eukaryota</taxon>
        <taxon>Viridiplantae</taxon>
        <taxon>Streptophyta</taxon>
        <taxon>Embryophyta</taxon>
        <taxon>Tracheophyta</taxon>
        <taxon>Spermatophyta</taxon>
        <taxon>Magnoliopsida</taxon>
        <taxon>eudicotyledons</taxon>
        <taxon>Gunneridae</taxon>
        <taxon>Pentapetalae</taxon>
        <taxon>rosids</taxon>
        <taxon>malvids</taxon>
        <taxon>Brassicales</taxon>
        <taxon>Brassicaceae</taxon>
        <taxon>Brassiceae</taxon>
        <taxon>Brassica</taxon>
    </lineage>
</organism>
<accession>A0A8S9RBR1</accession>
<protein>
    <submittedName>
        <fullName evidence="2">Uncharacterized protein</fullName>
    </submittedName>
</protein>
<reference evidence="2" key="1">
    <citation type="submission" date="2019-12" db="EMBL/GenBank/DDBJ databases">
        <title>Genome sequencing and annotation of Brassica cretica.</title>
        <authorList>
            <person name="Studholme D.J."/>
            <person name="Sarris P."/>
        </authorList>
    </citation>
    <scope>NUCLEOTIDE SEQUENCE</scope>
    <source>
        <strain evidence="2">PFS-109/04</strain>
        <tissue evidence="2">Leaf</tissue>
    </source>
</reference>
<sequence length="175" mass="19701">MIWGFSVSEAILCATRYPSILSIKSPSESLVEDLRRARTKSTVWLVRRQPERGSPGNVPVNQSTTVVREPSRLIVGEETHQRRGAVRRTAVKTTNQGSCLHRRLRRGHLSPVNKTLRLRSTREMKRETSREMKTEDDIVGSGQRRRENASPAPERIESQSTSSPVSGSVRTNSVK</sequence>
<dbReference type="EMBL" id="QGKX02000095">
    <property type="protein sequence ID" value="KAF3570274.1"/>
    <property type="molecule type" value="Genomic_DNA"/>
</dbReference>
<gene>
    <name evidence="2" type="ORF">F2Q69_00062131</name>
</gene>
<feature type="region of interest" description="Disordered" evidence="1">
    <location>
        <begin position="106"/>
        <end position="175"/>
    </location>
</feature>
<proteinExistence type="predicted"/>
<dbReference type="AlphaFoldDB" id="A0A8S9RBR1"/>
<evidence type="ECO:0000313" key="3">
    <source>
        <dbReference type="Proteomes" id="UP000712600"/>
    </source>
</evidence>